<dbReference type="OrthoDB" id="1845039at2"/>
<dbReference type="EMBL" id="FQZV01000012">
    <property type="protein sequence ID" value="SHI99773.1"/>
    <property type="molecule type" value="Genomic_DNA"/>
</dbReference>
<evidence type="ECO:0000313" key="1">
    <source>
        <dbReference type="EMBL" id="SHI99773.1"/>
    </source>
</evidence>
<sequence>MLPYHTPRPFPYSSSNISHYPYMYPPAHFYRPLAISPFDSNHYHNTTTPPFYPFRDTTDPSEHYLSIGQLKTAYSTHRLSTQQNNNLQKNAFHTLVESDIQEAMNQINDEQISFSSLFQLRDVIRENNLFEGLNQRNKTALLLTDDILSHGTEKHTIDLSFCDYIQSAHTILKWILETGSAHDGLSSDHDAVLDIAAAFLVKLFHEKSVLPIMADMIFERNRKGRFNHDLVWAFFEAKEPQSLILIANRLKSENQKDVEFAHQLLNFIPGIGTGNMVSADQQYSYVIHWLQDNGPFLHYTGESLQQLHKPSPYVIILEAKYLCKPLYANKAEVAAPLSSKDFQLLDAYSKLDLHHKILLSNYSLSLYRQNPTWWQSWLQYPIAEQIKIAKARTGGRL</sequence>
<protein>
    <submittedName>
        <fullName evidence="1">Uncharacterized protein</fullName>
    </submittedName>
</protein>
<organism evidence="1 2">
    <name type="scientific">Geosporobacter subterraneus DSM 17957</name>
    <dbReference type="NCBI Taxonomy" id="1121919"/>
    <lineage>
        <taxon>Bacteria</taxon>
        <taxon>Bacillati</taxon>
        <taxon>Bacillota</taxon>
        <taxon>Clostridia</taxon>
        <taxon>Peptostreptococcales</taxon>
        <taxon>Thermotaleaceae</taxon>
        <taxon>Geosporobacter</taxon>
    </lineage>
</organism>
<evidence type="ECO:0000313" key="2">
    <source>
        <dbReference type="Proteomes" id="UP000184536"/>
    </source>
</evidence>
<dbReference type="STRING" id="1121919.SAMN02745975_01047"/>
<dbReference type="AlphaFoldDB" id="A0A1M6FQ33"/>
<reference evidence="2" key="1">
    <citation type="submission" date="2016-11" db="EMBL/GenBank/DDBJ databases">
        <authorList>
            <person name="Varghese N."/>
            <person name="Submissions S."/>
        </authorList>
    </citation>
    <scope>NUCLEOTIDE SEQUENCE [LARGE SCALE GENOMIC DNA]</scope>
    <source>
        <strain evidence="2">DSM 17957</strain>
    </source>
</reference>
<name>A0A1M6FQ33_9FIRM</name>
<dbReference type="Proteomes" id="UP000184536">
    <property type="component" value="Unassembled WGS sequence"/>
</dbReference>
<gene>
    <name evidence="1" type="ORF">SAMN02745975_01047</name>
</gene>
<keyword evidence="2" id="KW-1185">Reference proteome</keyword>
<accession>A0A1M6FQ33</accession>
<proteinExistence type="predicted"/>